<dbReference type="RefSeq" id="WP_086325152.1">
    <property type="nucleotide sequence ID" value="NZ_CAMRQJ010000019.1"/>
</dbReference>
<reference evidence="1 2" key="1">
    <citation type="submission" date="2017-05" db="EMBL/GenBank/DDBJ databases">
        <title>The Genome Sequence of Enterococcus faecium 6F2_DIV0138.</title>
        <authorList>
            <consortium name="The Broad Institute Genomics Platform"/>
            <consortium name="The Broad Institute Genomic Center for Infectious Diseases"/>
            <person name="Earl A."/>
            <person name="Manson A."/>
            <person name="Schwartman J."/>
            <person name="Gilmore M."/>
            <person name="Abouelleil A."/>
            <person name="Cao P."/>
            <person name="Chapman S."/>
            <person name="Cusick C."/>
            <person name="Shea T."/>
            <person name="Young S."/>
            <person name="Neafsey D."/>
            <person name="Nusbaum C."/>
            <person name="Birren B."/>
        </authorList>
    </citation>
    <scope>NUCLEOTIDE SEQUENCE [LARGE SCALE GENOMIC DNA]</scope>
    <source>
        <strain evidence="1 2">6F2_DIV0138</strain>
    </source>
</reference>
<dbReference type="NCBIfam" id="NF046040">
    <property type="entry name" value="RelB_antitoxin"/>
    <property type="match status" value="1"/>
</dbReference>
<evidence type="ECO:0008006" key="3">
    <source>
        <dbReference type="Google" id="ProtNLM"/>
    </source>
</evidence>
<dbReference type="EMBL" id="NGLB01000003">
    <property type="protein sequence ID" value="OTN94404.1"/>
    <property type="molecule type" value="Genomic_DNA"/>
</dbReference>
<gene>
    <name evidence="1" type="ORF">A5804_002714</name>
</gene>
<dbReference type="GO" id="GO:0006355">
    <property type="term" value="P:regulation of DNA-templated transcription"/>
    <property type="evidence" value="ECO:0007669"/>
    <property type="project" value="InterPro"/>
</dbReference>
<accession>A0AB73PI45</accession>
<organism evidence="1 2">
    <name type="scientific">Enterococcus faecium</name>
    <name type="common">Streptococcus faecium</name>
    <dbReference type="NCBI Taxonomy" id="1352"/>
    <lineage>
        <taxon>Bacteria</taxon>
        <taxon>Bacillati</taxon>
        <taxon>Bacillota</taxon>
        <taxon>Bacilli</taxon>
        <taxon>Lactobacillales</taxon>
        <taxon>Enterococcaceae</taxon>
        <taxon>Enterococcus</taxon>
    </lineage>
</organism>
<dbReference type="AlphaFoldDB" id="A0AB73PI45"/>
<evidence type="ECO:0000313" key="1">
    <source>
        <dbReference type="EMBL" id="OTN94404.1"/>
    </source>
</evidence>
<proteinExistence type="predicted"/>
<protein>
    <recommendedName>
        <fullName evidence="3">DUF1778 domain-containing protein</fullName>
    </recommendedName>
</protein>
<sequence length="73" mass="8480">MPVISIRVSNEEKDFLEKVANFNGDNISEFMRSNSLQSAESLVDFETYKKLMKEHEKNDQSISHEEMLKELGL</sequence>
<dbReference type="Proteomes" id="UP000194737">
    <property type="component" value="Unassembled WGS sequence"/>
</dbReference>
<evidence type="ECO:0000313" key="2">
    <source>
        <dbReference type="Proteomes" id="UP000194737"/>
    </source>
</evidence>
<dbReference type="InterPro" id="IPR046257">
    <property type="entry name" value="DUF6290"/>
</dbReference>
<dbReference type="Gene3D" id="1.20.5.780">
    <property type="entry name" value="Single helix bin"/>
    <property type="match status" value="1"/>
</dbReference>
<comment type="caution">
    <text evidence="1">The sequence shown here is derived from an EMBL/GenBank/DDBJ whole genome shotgun (WGS) entry which is preliminary data.</text>
</comment>
<name>A0AB73PI45_ENTFC</name>
<dbReference type="Pfam" id="PF19807">
    <property type="entry name" value="DUF6290"/>
    <property type="match status" value="1"/>
</dbReference>
<dbReference type="InterPro" id="IPR010985">
    <property type="entry name" value="Ribbon_hlx_hlx"/>
</dbReference>
<dbReference type="SUPFAM" id="SSF47598">
    <property type="entry name" value="Ribbon-helix-helix"/>
    <property type="match status" value="1"/>
</dbReference>